<dbReference type="InterPro" id="IPR038762">
    <property type="entry name" value="ABM_predict"/>
</dbReference>
<keyword evidence="1" id="KW-0472">Membrane</keyword>
<dbReference type="InterPro" id="IPR011008">
    <property type="entry name" value="Dimeric_a/b-barrel"/>
</dbReference>
<sequence>MSASTPAPARPVTVAITRQVRPEDEILMQAWADAGSTMARRFDGFLGSGWVRPAAGSLDWHMLYRFASPAHLEAWEQSRERQRWLASGQGLVQATRVEHRTGIEGWFDEPEERRAEDLGQRPPPAPPRWKQMVVIFTAFFPTSLALAYLLAPVTDGWPVVGRVLLTCAVAIPWMTYVFLPFVTRLYLPWTTGRPRR</sequence>
<feature type="domain" description="ABM" evidence="2">
    <location>
        <begin position="11"/>
        <end position="85"/>
    </location>
</feature>
<dbReference type="RefSeq" id="WP_179462899.1">
    <property type="nucleotide sequence ID" value="NZ_JACBZX010000001.1"/>
</dbReference>
<dbReference type="Pfam" id="PF03992">
    <property type="entry name" value="ABM"/>
    <property type="match status" value="1"/>
</dbReference>
<evidence type="ECO:0000256" key="1">
    <source>
        <dbReference type="SAM" id="Phobius"/>
    </source>
</evidence>
<organism evidence="3 4">
    <name type="scientific">Janibacter alkaliphilus</name>
    <dbReference type="NCBI Taxonomy" id="1069963"/>
    <lineage>
        <taxon>Bacteria</taxon>
        <taxon>Bacillati</taxon>
        <taxon>Actinomycetota</taxon>
        <taxon>Actinomycetes</taxon>
        <taxon>Micrococcales</taxon>
        <taxon>Intrasporangiaceae</taxon>
        <taxon>Janibacter</taxon>
    </lineage>
</organism>
<keyword evidence="1" id="KW-1133">Transmembrane helix</keyword>
<protein>
    <recommendedName>
        <fullName evidence="2">ABM domain-containing protein</fullName>
    </recommendedName>
</protein>
<gene>
    <name evidence="3" type="ORF">BJY28_002017</name>
</gene>
<proteinExistence type="predicted"/>
<comment type="caution">
    <text evidence="3">The sequence shown here is derived from an EMBL/GenBank/DDBJ whole genome shotgun (WGS) entry which is preliminary data.</text>
</comment>
<dbReference type="AlphaFoldDB" id="A0A852X545"/>
<reference evidence="3 4" key="1">
    <citation type="submission" date="2020-07" db="EMBL/GenBank/DDBJ databases">
        <title>Sequencing the genomes of 1000 actinobacteria strains.</title>
        <authorList>
            <person name="Klenk H.-P."/>
        </authorList>
    </citation>
    <scope>NUCLEOTIDE SEQUENCE [LARGE SCALE GENOMIC DNA]</scope>
    <source>
        <strain evidence="3 4">DSM 24723</strain>
    </source>
</reference>
<dbReference type="PANTHER" id="PTHR40057:SF1">
    <property type="entry name" value="SLR1162 PROTEIN"/>
    <property type="match status" value="1"/>
</dbReference>
<accession>A0A852X545</accession>
<evidence type="ECO:0000259" key="2">
    <source>
        <dbReference type="Pfam" id="PF03992"/>
    </source>
</evidence>
<dbReference type="SUPFAM" id="SSF54909">
    <property type="entry name" value="Dimeric alpha+beta barrel"/>
    <property type="match status" value="1"/>
</dbReference>
<keyword evidence="4" id="KW-1185">Reference proteome</keyword>
<feature type="transmembrane region" description="Helical" evidence="1">
    <location>
        <begin position="132"/>
        <end position="151"/>
    </location>
</feature>
<name>A0A852X545_9MICO</name>
<feature type="transmembrane region" description="Helical" evidence="1">
    <location>
        <begin position="163"/>
        <end position="187"/>
    </location>
</feature>
<evidence type="ECO:0000313" key="4">
    <source>
        <dbReference type="Proteomes" id="UP000592181"/>
    </source>
</evidence>
<dbReference type="PANTHER" id="PTHR40057">
    <property type="entry name" value="SLR1162 PROTEIN"/>
    <property type="match status" value="1"/>
</dbReference>
<dbReference type="Gene3D" id="3.30.70.100">
    <property type="match status" value="1"/>
</dbReference>
<keyword evidence="1" id="KW-0812">Transmembrane</keyword>
<evidence type="ECO:0000313" key="3">
    <source>
        <dbReference type="EMBL" id="NYG37548.1"/>
    </source>
</evidence>
<dbReference type="EMBL" id="JACBZX010000001">
    <property type="protein sequence ID" value="NYG37548.1"/>
    <property type="molecule type" value="Genomic_DNA"/>
</dbReference>
<dbReference type="InterPro" id="IPR007138">
    <property type="entry name" value="ABM_dom"/>
</dbReference>
<dbReference type="Proteomes" id="UP000592181">
    <property type="component" value="Unassembled WGS sequence"/>
</dbReference>